<evidence type="ECO:0000313" key="10">
    <source>
        <dbReference type="EMBL" id="OAN44694.1"/>
    </source>
</evidence>
<dbReference type="RefSeq" id="WP_068495532.1">
    <property type="nucleotide sequence ID" value="NZ_LWQT01000109.1"/>
</dbReference>
<feature type="chain" id="PRO_5008091784" description="L,D-TPase catalytic domain-containing protein" evidence="8">
    <location>
        <begin position="23"/>
        <end position="533"/>
    </location>
</feature>
<dbReference type="GO" id="GO:0071555">
    <property type="term" value="P:cell wall organization"/>
    <property type="evidence" value="ECO:0007669"/>
    <property type="project" value="UniProtKB-UniRule"/>
</dbReference>
<dbReference type="GO" id="GO:0009252">
    <property type="term" value="P:peptidoglycan biosynthetic process"/>
    <property type="evidence" value="ECO:0007669"/>
    <property type="project" value="UniProtKB-UniPathway"/>
</dbReference>
<dbReference type="InterPro" id="IPR038063">
    <property type="entry name" value="Transpep_catalytic_dom"/>
</dbReference>
<dbReference type="GO" id="GO:0016740">
    <property type="term" value="F:transferase activity"/>
    <property type="evidence" value="ECO:0007669"/>
    <property type="project" value="UniProtKB-KW"/>
</dbReference>
<dbReference type="PANTHER" id="PTHR41533:SF2">
    <property type="entry name" value="BLR7131 PROTEIN"/>
    <property type="match status" value="1"/>
</dbReference>
<evidence type="ECO:0000256" key="1">
    <source>
        <dbReference type="ARBA" id="ARBA00004752"/>
    </source>
</evidence>
<dbReference type="Pfam" id="PF01471">
    <property type="entry name" value="PG_binding_1"/>
    <property type="match status" value="1"/>
</dbReference>
<evidence type="ECO:0000256" key="3">
    <source>
        <dbReference type="ARBA" id="ARBA00022679"/>
    </source>
</evidence>
<evidence type="ECO:0000256" key="8">
    <source>
        <dbReference type="SAM" id="SignalP"/>
    </source>
</evidence>
<evidence type="ECO:0000256" key="4">
    <source>
        <dbReference type="ARBA" id="ARBA00022960"/>
    </source>
</evidence>
<dbReference type="InterPro" id="IPR045380">
    <property type="entry name" value="LD_TPept_scaffold_dom"/>
</dbReference>
<protein>
    <recommendedName>
        <fullName evidence="9">L,D-TPase catalytic domain-containing protein</fullName>
    </recommendedName>
</protein>
<comment type="caution">
    <text evidence="10">The sequence shown here is derived from an EMBL/GenBank/DDBJ whole genome shotgun (WGS) entry which is preliminary data.</text>
</comment>
<feature type="active site" description="Proton donor/acceptor" evidence="7">
    <location>
        <position position="420"/>
    </location>
</feature>
<dbReference type="GO" id="GO:0008360">
    <property type="term" value="P:regulation of cell shape"/>
    <property type="evidence" value="ECO:0007669"/>
    <property type="project" value="UniProtKB-UniRule"/>
</dbReference>
<dbReference type="SUPFAM" id="SSF47090">
    <property type="entry name" value="PGBD-like"/>
    <property type="match status" value="1"/>
</dbReference>
<comment type="similarity">
    <text evidence="2">Belongs to the YkuD family.</text>
</comment>
<feature type="signal peptide" evidence="8">
    <location>
        <begin position="1"/>
        <end position="22"/>
    </location>
</feature>
<dbReference type="STRING" id="1285242.A6A04_07660"/>
<dbReference type="UniPathway" id="UPA00219"/>
<feature type="domain" description="L,D-TPase catalytic" evidence="9">
    <location>
        <begin position="287"/>
        <end position="468"/>
    </location>
</feature>
<evidence type="ECO:0000256" key="7">
    <source>
        <dbReference type="PROSITE-ProRule" id="PRU01373"/>
    </source>
</evidence>
<dbReference type="PANTHER" id="PTHR41533">
    <property type="entry name" value="L,D-TRANSPEPTIDASE HI_1667-RELATED"/>
    <property type="match status" value="1"/>
</dbReference>
<dbReference type="InterPro" id="IPR052905">
    <property type="entry name" value="LD-transpeptidase_YkuD-like"/>
</dbReference>
<dbReference type="InterPro" id="IPR036365">
    <property type="entry name" value="PGBD-like_sf"/>
</dbReference>
<dbReference type="Pfam" id="PF20142">
    <property type="entry name" value="Scaffold"/>
    <property type="match status" value="1"/>
</dbReference>
<keyword evidence="5 7" id="KW-0573">Peptidoglycan synthesis</keyword>
<dbReference type="InterPro" id="IPR036366">
    <property type="entry name" value="PGBDSf"/>
</dbReference>
<dbReference type="AlphaFoldDB" id="A0A178M9X4"/>
<sequence>MSFKPAVFMVLALGFTSGATLAAESSVGPSQRLDAAIAATPSTEPASDAKALRDFYKSRGGLPVWSEARTAAMVAEMQAVATAEGLNPATYVPGAADSELQRDLLVSAALLRFGRDLAIGAVQPDRAFGGFGQDSRGQFDGARFLRDLAEGKTLRDLAASAVPQFIGYARLKQALEQTRAIARAGGWPQLPDGPKLVPGDSDDRIPTLRKRLVISGDLSPTLADGREFDAALVDAVRRFQGRHGLDPDGTVGARTFANLNVTAEARIRQIAANLERWRWMTRQPGRHHVAVNIPAAMLDVVEDGAVALSMRVVVGDVKHPTPSMNTSMSSLVLNPPWSVPASIANKEILPKLRRDPNYLATSNLKIIEYPEDSPEAAGDGIDWNAIGKKFPYRLRQPPGPDNALGRLKFNLKDSDDIYMHDTPNRKAFARSYRALSHGCVRLERPVDLAELMLGDHWKGRLDADIAAKRSTRTMKLERTVPVYLMYLTAWVDDEGTPHFRDDIYGHDRRLSPALERARQPLLRTAARSADRKL</sequence>
<gene>
    <name evidence="10" type="ORF">A6A04_07660</name>
</gene>
<evidence type="ECO:0000259" key="9">
    <source>
        <dbReference type="PROSITE" id="PS52029"/>
    </source>
</evidence>
<evidence type="ECO:0000313" key="11">
    <source>
        <dbReference type="Proteomes" id="UP000078428"/>
    </source>
</evidence>
<dbReference type="InterPro" id="IPR005490">
    <property type="entry name" value="LD_TPept_cat_dom"/>
</dbReference>
<dbReference type="InterPro" id="IPR002477">
    <property type="entry name" value="Peptidoglycan-bd-like"/>
</dbReference>
<dbReference type="Gene3D" id="1.10.101.10">
    <property type="entry name" value="PGBD-like superfamily/PGBD"/>
    <property type="match status" value="1"/>
</dbReference>
<reference evidence="10 11" key="1">
    <citation type="submission" date="2016-04" db="EMBL/GenBank/DDBJ databases">
        <title>Draft genome sequence of freshwater magnetotactic bacteria Magnetospirillum marisnigri SP-1 and Magnetospirillum moscoviense BB-1.</title>
        <authorList>
            <person name="Koziaeva V."/>
            <person name="Dziuba M.V."/>
            <person name="Ivanov T.M."/>
            <person name="Kuznetsov B."/>
            <person name="Grouzdev D.S."/>
        </authorList>
    </citation>
    <scope>NUCLEOTIDE SEQUENCE [LARGE SCALE GENOMIC DNA]</scope>
    <source>
        <strain evidence="10 11">SP-1</strain>
    </source>
</reference>
<accession>A0A178M9X4</accession>
<name>A0A178M9X4_9PROT</name>
<dbReference type="GO" id="GO:0004180">
    <property type="term" value="F:carboxypeptidase activity"/>
    <property type="evidence" value="ECO:0007669"/>
    <property type="project" value="UniProtKB-ARBA"/>
</dbReference>
<keyword evidence="3" id="KW-0808">Transferase</keyword>
<dbReference type="EMBL" id="LWQT01000109">
    <property type="protein sequence ID" value="OAN44694.1"/>
    <property type="molecule type" value="Genomic_DNA"/>
</dbReference>
<evidence type="ECO:0000256" key="5">
    <source>
        <dbReference type="ARBA" id="ARBA00022984"/>
    </source>
</evidence>
<proteinExistence type="inferred from homology"/>
<keyword evidence="6 7" id="KW-0961">Cell wall biogenesis/degradation</keyword>
<comment type="pathway">
    <text evidence="1 7">Cell wall biogenesis; peptidoglycan biosynthesis.</text>
</comment>
<dbReference type="PROSITE" id="PS52029">
    <property type="entry name" value="LD_TPASE"/>
    <property type="match status" value="1"/>
</dbReference>
<keyword evidence="8" id="KW-0732">Signal</keyword>
<dbReference type="SUPFAM" id="SSF141523">
    <property type="entry name" value="L,D-transpeptidase catalytic domain-like"/>
    <property type="match status" value="1"/>
</dbReference>
<feature type="active site" description="Nucleophile" evidence="7">
    <location>
        <position position="439"/>
    </location>
</feature>
<keyword evidence="4 7" id="KW-0133">Cell shape</keyword>
<evidence type="ECO:0000256" key="2">
    <source>
        <dbReference type="ARBA" id="ARBA00005992"/>
    </source>
</evidence>
<keyword evidence="11" id="KW-1185">Reference proteome</keyword>
<dbReference type="Gene3D" id="2.40.440.10">
    <property type="entry name" value="L,D-transpeptidase catalytic domain-like"/>
    <property type="match status" value="1"/>
</dbReference>
<evidence type="ECO:0000256" key="6">
    <source>
        <dbReference type="ARBA" id="ARBA00023316"/>
    </source>
</evidence>
<dbReference type="CDD" id="cd16913">
    <property type="entry name" value="YkuD_like"/>
    <property type="match status" value="1"/>
</dbReference>
<dbReference type="Pfam" id="PF03734">
    <property type="entry name" value="YkuD"/>
    <property type="match status" value="1"/>
</dbReference>
<organism evidence="10 11">
    <name type="scientific">Paramagnetospirillum marisnigri</name>
    <dbReference type="NCBI Taxonomy" id="1285242"/>
    <lineage>
        <taxon>Bacteria</taxon>
        <taxon>Pseudomonadati</taxon>
        <taxon>Pseudomonadota</taxon>
        <taxon>Alphaproteobacteria</taxon>
        <taxon>Rhodospirillales</taxon>
        <taxon>Magnetospirillaceae</taxon>
        <taxon>Paramagnetospirillum</taxon>
    </lineage>
</organism>
<dbReference type="Proteomes" id="UP000078428">
    <property type="component" value="Unassembled WGS sequence"/>
</dbReference>